<reference evidence="8 9" key="1">
    <citation type="submission" date="2018-08" db="EMBL/GenBank/DDBJ databases">
        <title>A genome reference for cultivated species of the human gut microbiota.</title>
        <authorList>
            <person name="Zou Y."/>
            <person name="Xue W."/>
            <person name="Luo G."/>
        </authorList>
    </citation>
    <scope>NUCLEOTIDE SEQUENCE [LARGE SCALE GENOMIC DNA]</scope>
    <source>
        <strain evidence="8 9">TF08-14</strain>
    </source>
</reference>
<evidence type="ECO:0000256" key="4">
    <source>
        <dbReference type="ARBA" id="ARBA00022741"/>
    </source>
</evidence>
<dbReference type="SUPFAM" id="SSF52540">
    <property type="entry name" value="P-loop containing nucleoside triphosphate hydrolases"/>
    <property type="match status" value="1"/>
</dbReference>
<evidence type="ECO:0000256" key="5">
    <source>
        <dbReference type="ARBA" id="ARBA00022840"/>
    </source>
</evidence>
<evidence type="ECO:0000313" key="9">
    <source>
        <dbReference type="Proteomes" id="UP000260943"/>
    </source>
</evidence>
<evidence type="ECO:0000256" key="3">
    <source>
        <dbReference type="ARBA" id="ARBA00022490"/>
    </source>
</evidence>
<dbReference type="Gene3D" id="3.40.50.300">
    <property type="entry name" value="P-loop containing nucleotide triphosphate hydrolases"/>
    <property type="match status" value="1"/>
</dbReference>
<dbReference type="PANTHER" id="PTHR30473:SF1">
    <property type="entry name" value="PHOH-LIKE PROTEIN"/>
    <property type="match status" value="1"/>
</dbReference>
<proteinExistence type="inferred from homology"/>
<evidence type="ECO:0000256" key="2">
    <source>
        <dbReference type="ARBA" id="ARBA00010393"/>
    </source>
</evidence>
<gene>
    <name evidence="8" type="ORF">DXC81_09180</name>
</gene>
<dbReference type="Pfam" id="PF02562">
    <property type="entry name" value="PhoH"/>
    <property type="match status" value="1"/>
</dbReference>
<evidence type="ECO:0000259" key="7">
    <source>
        <dbReference type="Pfam" id="PF02562"/>
    </source>
</evidence>
<dbReference type="InterPro" id="IPR051451">
    <property type="entry name" value="PhoH2-like"/>
</dbReference>
<name>A0A3E4QPY1_9ACTN</name>
<keyword evidence="3" id="KW-0963">Cytoplasm</keyword>
<evidence type="ECO:0000256" key="1">
    <source>
        <dbReference type="ARBA" id="ARBA00004496"/>
    </source>
</evidence>
<dbReference type="Proteomes" id="UP000260943">
    <property type="component" value="Unassembled WGS sequence"/>
</dbReference>
<dbReference type="RefSeq" id="WP_117680115.1">
    <property type="nucleotide sequence ID" value="NZ_CALJOO010000087.1"/>
</dbReference>
<evidence type="ECO:0000256" key="6">
    <source>
        <dbReference type="ARBA" id="ARBA00039970"/>
    </source>
</evidence>
<comment type="similarity">
    <text evidence="2">Belongs to the PhoH family.</text>
</comment>
<sequence length="333" mass="36567">MDAAKVRLTIPQGIDPALVTGAGDCILRAVDAMKCGEALVRGDSIQLSGSPDEVEKLTRLFTQLIKMASAGQVPSSDDADRIMEALRHQDFAGAGFADDIILTYRGRAIRPKTAGQKAYIDAIRSNTVTFCLGPAGTGKTYLAMAMAIAALKRREVSRIVLTRPVVEAGESLGFLPGTLQEKIDPYIRPLFDALFDLTDMERANEYIERGTIEIAPLAYMRGRTLNDAFVLLDEAQNTTPEQMKMFLTRLGFNSKFIITGDATQRDLPIKRGGLTDIEDILADVADVSFIHLGRSDVVRHQLVGRIVEAYDAFETARDARARAKKGERHERAH</sequence>
<comment type="caution">
    <text evidence="8">The sequence shown here is derived from an EMBL/GenBank/DDBJ whole genome shotgun (WGS) entry which is preliminary data.</text>
</comment>
<keyword evidence="5" id="KW-0067">ATP-binding</keyword>
<dbReference type="GO" id="GO:0005829">
    <property type="term" value="C:cytosol"/>
    <property type="evidence" value="ECO:0007669"/>
    <property type="project" value="TreeGrafter"/>
</dbReference>
<dbReference type="EMBL" id="QSRJ01000011">
    <property type="protein sequence ID" value="RGL08271.1"/>
    <property type="molecule type" value="Genomic_DNA"/>
</dbReference>
<accession>A0A3E4QPY1</accession>
<evidence type="ECO:0000313" key="8">
    <source>
        <dbReference type="EMBL" id="RGL08271.1"/>
    </source>
</evidence>
<dbReference type="AlphaFoldDB" id="A0A3E4QPY1"/>
<dbReference type="InterPro" id="IPR027417">
    <property type="entry name" value="P-loop_NTPase"/>
</dbReference>
<dbReference type="FunFam" id="3.40.50.300:FF:000013">
    <property type="entry name" value="PhoH family ATPase"/>
    <property type="match status" value="1"/>
</dbReference>
<protein>
    <recommendedName>
        <fullName evidence="6">PhoH-like protein</fullName>
    </recommendedName>
</protein>
<keyword evidence="4" id="KW-0547">Nucleotide-binding</keyword>
<dbReference type="PANTHER" id="PTHR30473">
    <property type="entry name" value="PROTEIN PHOH"/>
    <property type="match status" value="1"/>
</dbReference>
<feature type="domain" description="PhoH-like protein" evidence="7">
    <location>
        <begin position="109"/>
        <end position="311"/>
    </location>
</feature>
<dbReference type="InterPro" id="IPR003714">
    <property type="entry name" value="PhoH"/>
</dbReference>
<comment type="subcellular location">
    <subcellularLocation>
        <location evidence="1">Cytoplasm</location>
    </subcellularLocation>
</comment>
<dbReference type="GO" id="GO:0005524">
    <property type="term" value="F:ATP binding"/>
    <property type="evidence" value="ECO:0007669"/>
    <property type="project" value="UniProtKB-KW"/>
</dbReference>
<organism evidence="8 9">
    <name type="scientific">Collinsella tanakaei</name>
    <dbReference type="NCBI Taxonomy" id="626935"/>
    <lineage>
        <taxon>Bacteria</taxon>
        <taxon>Bacillati</taxon>
        <taxon>Actinomycetota</taxon>
        <taxon>Coriobacteriia</taxon>
        <taxon>Coriobacteriales</taxon>
        <taxon>Coriobacteriaceae</taxon>
        <taxon>Collinsella</taxon>
    </lineage>
</organism>